<keyword evidence="2" id="KW-0813">Transport</keyword>
<feature type="transmembrane region" description="Helical" evidence="8">
    <location>
        <begin position="412"/>
        <end position="432"/>
    </location>
</feature>
<feature type="transmembrane region" description="Helical" evidence="8">
    <location>
        <begin position="40"/>
        <end position="59"/>
    </location>
</feature>
<keyword evidence="11" id="KW-1185">Reference proteome</keyword>
<keyword evidence="4 8" id="KW-0812">Transmembrane</keyword>
<feature type="transmembrane region" description="Helical" evidence="8">
    <location>
        <begin position="320"/>
        <end position="339"/>
    </location>
</feature>
<dbReference type="GO" id="GO:0005886">
    <property type="term" value="C:plasma membrane"/>
    <property type="evidence" value="ECO:0007669"/>
    <property type="project" value="UniProtKB-SubCell"/>
</dbReference>
<feature type="compositionally biased region" description="Basic and acidic residues" evidence="7">
    <location>
        <begin position="7"/>
        <end position="23"/>
    </location>
</feature>
<dbReference type="InterPro" id="IPR036259">
    <property type="entry name" value="MFS_trans_sf"/>
</dbReference>
<comment type="subcellular location">
    <subcellularLocation>
        <location evidence="1">Cell membrane</location>
        <topology evidence="1">Multi-pass membrane protein</topology>
    </subcellularLocation>
</comment>
<evidence type="ECO:0000256" key="7">
    <source>
        <dbReference type="SAM" id="MobiDB-lite"/>
    </source>
</evidence>
<dbReference type="InterPro" id="IPR005828">
    <property type="entry name" value="MFS_sugar_transport-like"/>
</dbReference>
<evidence type="ECO:0000256" key="8">
    <source>
        <dbReference type="SAM" id="Phobius"/>
    </source>
</evidence>
<dbReference type="SUPFAM" id="SSF103473">
    <property type="entry name" value="MFS general substrate transporter"/>
    <property type="match status" value="1"/>
</dbReference>
<dbReference type="Gene3D" id="1.20.1250.20">
    <property type="entry name" value="MFS general substrate transporter like domains"/>
    <property type="match status" value="2"/>
</dbReference>
<evidence type="ECO:0000313" key="11">
    <source>
        <dbReference type="Proteomes" id="UP001139502"/>
    </source>
</evidence>
<feature type="transmembrane region" description="Helical" evidence="8">
    <location>
        <begin position="389"/>
        <end position="406"/>
    </location>
</feature>
<dbReference type="PROSITE" id="PS50850">
    <property type="entry name" value="MFS"/>
    <property type="match status" value="1"/>
</dbReference>
<evidence type="ECO:0000256" key="2">
    <source>
        <dbReference type="ARBA" id="ARBA00022448"/>
    </source>
</evidence>
<dbReference type="AlphaFoldDB" id="A0A9X2H9B3"/>
<evidence type="ECO:0000256" key="6">
    <source>
        <dbReference type="ARBA" id="ARBA00023136"/>
    </source>
</evidence>
<evidence type="ECO:0000256" key="3">
    <source>
        <dbReference type="ARBA" id="ARBA00022475"/>
    </source>
</evidence>
<proteinExistence type="predicted"/>
<evidence type="ECO:0000256" key="4">
    <source>
        <dbReference type="ARBA" id="ARBA00022692"/>
    </source>
</evidence>
<dbReference type="GO" id="GO:0022857">
    <property type="term" value="F:transmembrane transporter activity"/>
    <property type="evidence" value="ECO:0007669"/>
    <property type="project" value="InterPro"/>
</dbReference>
<dbReference type="EMBL" id="JANAFB010000005">
    <property type="protein sequence ID" value="MCP3425091.1"/>
    <property type="molecule type" value="Genomic_DNA"/>
</dbReference>
<comment type="caution">
    <text evidence="10">The sequence shown here is derived from an EMBL/GenBank/DDBJ whole genome shotgun (WGS) entry which is preliminary data.</text>
</comment>
<evidence type="ECO:0000259" key="9">
    <source>
        <dbReference type="PROSITE" id="PS50850"/>
    </source>
</evidence>
<dbReference type="Proteomes" id="UP001139502">
    <property type="component" value="Unassembled WGS sequence"/>
</dbReference>
<dbReference type="CDD" id="cd17369">
    <property type="entry name" value="MFS_ShiA_like"/>
    <property type="match status" value="1"/>
</dbReference>
<reference evidence="10" key="1">
    <citation type="submission" date="2022-06" db="EMBL/GenBank/DDBJ databases">
        <title>Rothia sp. isolated from sandalwood seedling.</title>
        <authorList>
            <person name="Tuikhar N."/>
            <person name="Kirdat K."/>
            <person name="Thorat V."/>
            <person name="Swetha P."/>
            <person name="Padma S."/>
            <person name="Sundararaj R."/>
            <person name="Yadav A."/>
        </authorList>
    </citation>
    <scope>NUCLEOTIDE SEQUENCE</scope>
    <source>
        <strain evidence="10">AR01</strain>
    </source>
</reference>
<dbReference type="InterPro" id="IPR020846">
    <property type="entry name" value="MFS_dom"/>
</dbReference>
<feature type="transmembrane region" description="Helical" evidence="8">
    <location>
        <begin position="125"/>
        <end position="145"/>
    </location>
</feature>
<gene>
    <name evidence="10" type="ORF">NBM05_03370</name>
</gene>
<sequence>MNAVSSTERDRPEERPPGRERTGQLRRATLASSVGSALEYYDFALYGLASALIFSRLFFPSLDPATGLISSFAVYGVGFLARPLGGLFFGVMGDRIGRKAVLVVTILLMGGSSTLIGALPTYEQAGLLAPCLLVLMRLAQGFGAGAEQAGATVLMSEVAPARRRGFFAALPFIGIQGGTLLAAVVFAGLGALPEETLLGWAWRVPFLSSVVLIVVAVYIRARLRETPAFAELAARDEVARQPLRELFTRSGRLVLQGVGLRMAENGGSYLFQGLAVAYATGTVAQDPWVGSLAVAVGSLIGLVSVPLTGALSDRVGRVPVYRAGALILAAGAVPAWWLLSLGIPAVTIAVIALGIGVAVNTMLGPQCALLPRLFGNRSRYLGVAMSREVSAVLAGGLAGVVGASLIKAFDGSWIPLAAYTLLLALITLATTFRVPETRGRDLTVLDDARAASAPTAEAAPRTQPTDTP</sequence>
<feature type="transmembrane region" description="Helical" evidence="8">
    <location>
        <begin position="200"/>
        <end position="219"/>
    </location>
</feature>
<feature type="transmembrane region" description="Helical" evidence="8">
    <location>
        <begin position="290"/>
        <end position="308"/>
    </location>
</feature>
<keyword evidence="3" id="KW-1003">Cell membrane</keyword>
<evidence type="ECO:0000256" key="1">
    <source>
        <dbReference type="ARBA" id="ARBA00004651"/>
    </source>
</evidence>
<keyword evidence="6 8" id="KW-0472">Membrane</keyword>
<evidence type="ECO:0000313" key="10">
    <source>
        <dbReference type="EMBL" id="MCP3425091.1"/>
    </source>
</evidence>
<dbReference type="PANTHER" id="PTHR43045">
    <property type="entry name" value="SHIKIMATE TRANSPORTER"/>
    <property type="match status" value="1"/>
</dbReference>
<accession>A0A9X2H9B3</accession>
<protein>
    <submittedName>
        <fullName evidence="10">MHS family MFS transporter</fullName>
    </submittedName>
</protein>
<keyword evidence="5 8" id="KW-1133">Transmembrane helix</keyword>
<name>A0A9X2H9B3_9MICC</name>
<feature type="transmembrane region" description="Helical" evidence="8">
    <location>
        <begin position="101"/>
        <end position="119"/>
    </location>
</feature>
<dbReference type="RefSeq" id="WP_254165116.1">
    <property type="nucleotide sequence ID" value="NZ_JANAFB010000005.1"/>
</dbReference>
<feature type="transmembrane region" description="Helical" evidence="8">
    <location>
        <begin position="345"/>
        <end position="369"/>
    </location>
</feature>
<dbReference type="PANTHER" id="PTHR43045:SF1">
    <property type="entry name" value="SHIKIMATE TRANSPORTER"/>
    <property type="match status" value="1"/>
</dbReference>
<feature type="region of interest" description="Disordered" evidence="7">
    <location>
        <begin position="1"/>
        <end position="24"/>
    </location>
</feature>
<organism evidence="10 11">
    <name type="scientific">Rothia santali</name>
    <dbReference type="NCBI Taxonomy" id="2949643"/>
    <lineage>
        <taxon>Bacteria</taxon>
        <taxon>Bacillati</taxon>
        <taxon>Actinomycetota</taxon>
        <taxon>Actinomycetes</taxon>
        <taxon>Micrococcales</taxon>
        <taxon>Micrococcaceae</taxon>
        <taxon>Rothia</taxon>
    </lineage>
</organism>
<feature type="transmembrane region" description="Helical" evidence="8">
    <location>
        <begin position="65"/>
        <end position="89"/>
    </location>
</feature>
<feature type="domain" description="Major facilitator superfamily (MFS) profile" evidence="9">
    <location>
        <begin position="28"/>
        <end position="438"/>
    </location>
</feature>
<feature type="transmembrane region" description="Helical" evidence="8">
    <location>
        <begin position="166"/>
        <end position="188"/>
    </location>
</feature>
<dbReference type="Pfam" id="PF00083">
    <property type="entry name" value="Sugar_tr"/>
    <property type="match status" value="2"/>
</dbReference>
<evidence type="ECO:0000256" key="5">
    <source>
        <dbReference type="ARBA" id="ARBA00022989"/>
    </source>
</evidence>